<protein>
    <submittedName>
        <fullName evidence="1">Uncharacterized protein</fullName>
    </submittedName>
</protein>
<gene>
    <name evidence="1" type="ORF">HHI36_005968</name>
</gene>
<dbReference type="AlphaFoldDB" id="A0ABD2NW80"/>
<dbReference type="Proteomes" id="UP001516400">
    <property type="component" value="Unassembled WGS sequence"/>
</dbReference>
<dbReference type="EMBL" id="JABFTP020000144">
    <property type="protein sequence ID" value="KAL3282803.1"/>
    <property type="molecule type" value="Genomic_DNA"/>
</dbReference>
<proteinExistence type="predicted"/>
<name>A0ABD2NW80_9CUCU</name>
<accession>A0ABD2NW80</accession>
<comment type="caution">
    <text evidence="1">The sequence shown here is derived from an EMBL/GenBank/DDBJ whole genome shotgun (WGS) entry which is preliminary data.</text>
</comment>
<reference evidence="1 2" key="1">
    <citation type="journal article" date="2021" name="BMC Biol.">
        <title>Horizontally acquired antibacterial genes associated with adaptive radiation of ladybird beetles.</title>
        <authorList>
            <person name="Li H.S."/>
            <person name="Tang X.F."/>
            <person name="Huang Y.H."/>
            <person name="Xu Z.Y."/>
            <person name="Chen M.L."/>
            <person name="Du X.Y."/>
            <person name="Qiu B.Y."/>
            <person name="Chen P.T."/>
            <person name="Zhang W."/>
            <person name="Slipinski A."/>
            <person name="Escalona H.E."/>
            <person name="Waterhouse R.M."/>
            <person name="Zwick A."/>
            <person name="Pang H."/>
        </authorList>
    </citation>
    <scope>NUCLEOTIDE SEQUENCE [LARGE SCALE GENOMIC DNA]</scope>
    <source>
        <strain evidence="1">SYSU2018</strain>
    </source>
</reference>
<sequence length="152" mass="17998">MDEIFPMQVIKTREKPSGWFDKELKQEIIKRDGFHKSATLHSTIDSWEVYKLQRNKVTGMIRNKKRKYYESEMNGTKTWKTSSMLRQVEYRNQRVNEKSEMVEIFNNYFVDSVGSIIKDGMNTNNGTLLNPLVTYDTPAMKKMKNIRLMSKN</sequence>
<evidence type="ECO:0000313" key="2">
    <source>
        <dbReference type="Proteomes" id="UP001516400"/>
    </source>
</evidence>
<evidence type="ECO:0000313" key="1">
    <source>
        <dbReference type="EMBL" id="KAL3282803.1"/>
    </source>
</evidence>
<organism evidence="1 2">
    <name type="scientific">Cryptolaemus montrouzieri</name>
    <dbReference type="NCBI Taxonomy" id="559131"/>
    <lineage>
        <taxon>Eukaryota</taxon>
        <taxon>Metazoa</taxon>
        <taxon>Ecdysozoa</taxon>
        <taxon>Arthropoda</taxon>
        <taxon>Hexapoda</taxon>
        <taxon>Insecta</taxon>
        <taxon>Pterygota</taxon>
        <taxon>Neoptera</taxon>
        <taxon>Endopterygota</taxon>
        <taxon>Coleoptera</taxon>
        <taxon>Polyphaga</taxon>
        <taxon>Cucujiformia</taxon>
        <taxon>Coccinelloidea</taxon>
        <taxon>Coccinellidae</taxon>
        <taxon>Scymninae</taxon>
        <taxon>Scymnini</taxon>
        <taxon>Cryptolaemus</taxon>
    </lineage>
</organism>
<keyword evidence="2" id="KW-1185">Reference proteome</keyword>